<proteinExistence type="predicted"/>
<dbReference type="SMART" id="SM00116">
    <property type="entry name" value="CBS"/>
    <property type="match status" value="2"/>
</dbReference>
<reference evidence="4 5" key="1">
    <citation type="submission" date="2014-03" db="EMBL/GenBank/DDBJ databases">
        <title>Draft genome sequence of the novel thermoacidophilic archaea Acidianus copahuensis ALE1 strain, isolated from Copahue volcanic area in Neuquen Argentina.</title>
        <authorList>
            <person name="Urbieta M.S."/>
            <person name="Rascovan N."/>
            <person name="Castro C."/>
            <person name="Revale S."/>
            <person name="Giaveno M.A."/>
            <person name="Vazquez M.P."/>
            <person name="Donati E.R."/>
        </authorList>
    </citation>
    <scope>NUCLEOTIDE SEQUENCE [LARGE SCALE GENOMIC DNA]</scope>
    <source>
        <strain evidence="4 5">ALE1</strain>
    </source>
</reference>
<dbReference type="Proteomes" id="UP000024332">
    <property type="component" value="Unassembled WGS sequence"/>
</dbReference>
<dbReference type="RefSeq" id="WP_048100616.1">
    <property type="nucleotide sequence ID" value="NZ_JFZT01000061.1"/>
</dbReference>
<dbReference type="PANTHER" id="PTHR43080:SF2">
    <property type="entry name" value="CBS DOMAIN-CONTAINING PROTEIN"/>
    <property type="match status" value="1"/>
</dbReference>
<dbReference type="PROSITE" id="PS51371">
    <property type="entry name" value="CBS"/>
    <property type="match status" value="2"/>
</dbReference>
<dbReference type="InterPro" id="IPR046342">
    <property type="entry name" value="CBS_dom_sf"/>
</dbReference>
<dbReference type="InterPro" id="IPR000644">
    <property type="entry name" value="CBS_dom"/>
</dbReference>
<evidence type="ECO:0000259" key="3">
    <source>
        <dbReference type="PROSITE" id="PS51371"/>
    </source>
</evidence>
<dbReference type="AlphaFoldDB" id="A0A031LLU1"/>
<comment type="caution">
    <text evidence="4">The sequence shown here is derived from an EMBL/GenBank/DDBJ whole genome shotgun (WGS) entry which is preliminary data.</text>
</comment>
<dbReference type="InterPro" id="IPR051257">
    <property type="entry name" value="Diverse_CBS-Domain"/>
</dbReference>
<gene>
    <name evidence="4" type="ORF">CM19_12245</name>
</gene>
<evidence type="ECO:0000313" key="4">
    <source>
        <dbReference type="EMBL" id="EZQ01833.1"/>
    </source>
</evidence>
<protein>
    <recommendedName>
        <fullName evidence="3">CBS domain-containing protein</fullName>
    </recommendedName>
</protein>
<dbReference type="CDD" id="cd09836">
    <property type="entry name" value="CBS_pair_arch"/>
    <property type="match status" value="1"/>
</dbReference>
<evidence type="ECO:0000256" key="1">
    <source>
        <dbReference type="ARBA" id="ARBA00023122"/>
    </source>
</evidence>
<evidence type="ECO:0000256" key="2">
    <source>
        <dbReference type="PROSITE-ProRule" id="PRU00703"/>
    </source>
</evidence>
<keyword evidence="5" id="KW-1185">Reference proteome</keyword>
<organism evidence="4 5">
    <name type="scientific">Candidatus Acidianus copahuensis</name>
    <dbReference type="NCBI Taxonomy" id="1160895"/>
    <lineage>
        <taxon>Archaea</taxon>
        <taxon>Thermoproteota</taxon>
        <taxon>Thermoprotei</taxon>
        <taxon>Sulfolobales</taxon>
        <taxon>Sulfolobaceae</taxon>
        <taxon>Acidianus</taxon>
    </lineage>
</organism>
<accession>A0A031LLU1</accession>
<evidence type="ECO:0000313" key="5">
    <source>
        <dbReference type="Proteomes" id="UP000024332"/>
    </source>
</evidence>
<dbReference type="PANTHER" id="PTHR43080">
    <property type="entry name" value="CBS DOMAIN-CONTAINING PROTEIN CBSX3, MITOCHONDRIAL"/>
    <property type="match status" value="1"/>
</dbReference>
<sequence>MDIKVAQIAKSKVFVVRSTDSMVTVAQALKDKNIGSLIVLGKKDEVVGIVTERDVVKAAANKDLDSPVEKYMTKDIKGVTEDTSATESLGIMLDHGFRHLPIVGKDGKLRGIISIRDLARSLLDTHFMQFGKFSEEVSGTGVICPVCGLEIDEYGYCGCGVGSG</sequence>
<name>A0A031LLU1_9CREN</name>
<keyword evidence="1 2" id="KW-0129">CBS domain</keyword>
<dbReference type="Pfam" id="PF00571">
    <property type="entry name" value="CBS"/>
    <property type="match status" value="2"/>
</dbReference>
<dbReference type="EMBL" id="JFZT01000061">
    <property type="protein sequence ID" value="EZQ01833.1"/>
    <property type="molecule type" value="Genomic_DNA"/>
</dbReference>
<dbReference type="OrthoDB" id="8919at2157"/>
<feature type="domain" description="CBS" evidence="3">
    <location>
        <begin position="8"/>
        <end position="66"/>
    </location>
</feature>
<dbReference type="Gene3D" id="3.10.580.10">
    <property type="entry name" value="CBS-domain"/>
    <property type="match status" value="1"/>
</dbReference>
<dbReference type="STRING" id="1160895.CM19_12245"/>
<feature type="domain" description="CBS" evidence="3">
    <location>
        <begin position="72"/>
        <end position="128"/>
    </location>
</feature>
<dbReference type="SUPFAM" id="SSF54631">
    <property type="entry name" value="CBS-domain pair"/>
    <property type="match status" value="1"/>
</dbReference>